<sequence>MGKIILVVDIETTGYLKQGGKIVEIGIVKLDLETGGIIPVYSSLIKEPGLDISHMAGQFGWIFRNSNLTFDEVMIAPTLEEQRSVIQHILNLYEATAYNKAFDFGFLKDRGFQINELPCPMQLATPIMNIGGTMKWPSVEEAWGYFFGKTGYIETHRSLDDAIHEAKIVHKLYKMGQFEVSYYCLNSQLLNYYREADGSIVFVYTIIGTTDEFAIYRAAQGAKYKENKDGVPLFFSKRPLSTNRNEIIQLIITENGSIKVDDFTKVLSQKKKLDEYILREKSKLYDNVISFSFGLAVVKSNKKYGFIDHSGEIIIPLIYDSANSFHEGLALVSAKDWKGFIDRNGNKIIDVGESNYTESFSEGLAVVSDYWGNFFGYIDSLGNTRISLKYNFAESFSCGLAKVDVAGTTSFINHYGAEIIQIQYDEVESFSEGLALVSKNNKYGFIDQVGNEVIAIKYDKVYAFSEGLAAVNLNNKWGFIDNSGFIKIPLTFDYAESFSKGFAYVSLEGKEGKIDKLGNEYWND</sequence>
<gene>
    <name evidence="2" type="ORF">AQPE_2009</name>
</gene>
<dbReference type="GO" id="GO:0003676">
    <property type="term" value="F:nucleic acid binding"/>
    <property type="evidence" value="ECO:0007669"/>
    <property type="project" value="InterPro"/>
</dbReference>
<dbReference type="Pfam" id="PF14903">
    <property type="entry name" value="WG_beta_rep"/>
    <property type="match status" value="4"/>
</dbReference>
<reference evidence="2" key="1">
    <citation type="journal article" date="2020" name="Int. J. Syst. Evol. Microbiol.">
        <title>Aquipluma nitroreducens gen. nov. sp. nov., a novel facultatively anaerobic bacterium isolated from a freshwater lake.</title>
        <authorList>
            <person name="Watanabe M."/>
            <person name="Kojima H."/>
            <person name="Fukui M."/>
        </authorList>
    </citation>
    <scope>NUCLEOTIDE SEQUENCE</scope>
    <source>
        <strain evidence="2">MeG22</strain>
    </source>
</reference>
<dbReference type="GO" id="GO:0006259">
    <property type="term" value="P:DNA metabolic process"/>
    <property type="evidence" value="ECO:0007669"/>
    <property type="project" value="UniProtKB-ARBA"/>
</dbReference>
<dbReference type="RefSeq" id="WP_318350813.1">
    <property type="nucleotide sequence ID" value="NZ_AP018694.1"/>
</dbReference>
<dbReference type="PANTHER" id="PTHR37841:SF1">
    <property type="entry name" value="DUF3298 DOMAIN-CONTAINING PROTEIN"/>
    <property type="match status" value="1"/>
</dbReference>
<dbReference type="InterPro" id="IPR032774">
    <property type="entry name" value="WG_beta_rep"/>
</dbReference>
<dbReference type="InterPro" id="IPR036397">
    <property type="entry name" value="RNaseH_sf"/>
</dbReference>
<protein>
    <recommendedName>
        <fullName evidence="1">Exonuclease domain-containing protein</fullName>
    </recommendedName>
</protein>
<evidence type="ECO:0000313" key="3">
    <source>
        <dbReference type="Proteomes" id="UP001193389"/>
    </source>
</evidence>
<dbReference type="KEGG" id="anf:AQPE_2009"/>
<name>A0A5K7S8I6_9BACT</name>
<feature type="domain" description="Exonuclease" evidence="1">
    <location>
        <begin position="6"/>
        <end position="168"/>
    </location>
</feature>
<dbReference type="InterPro" id="IPR013520">
    <property type="entry name" value="Ribonucl_H"/>
</dbReference>
<keyword evidence="3" id="KW-1185">Reference proteome</keyword>
<dbReference type="SUPFAM" id="SSF53098">
    <property type="entry name" value="Ribonuclease H-like"/>
    <property type="match status" value="1"/>
</dbReference>
<evidence type="ECO:0000259" key="1">
    <source>
        <dbReference type="Pfam" id="PF00929"/>
    </source>
</evidence>
<dbReference type="PANTHER" id="PTHR37841">
    <property type="entry name" value="GLR2918 PROTEIN"/>
    <property type="match status" value="1"/>
</dbReference>
<dbReference type="AlphaFoldDB" id="A0A5K7S8I6"/>
<dbReference type="EMBL" id="AP018694">
    <property type="protein sequence ID" value="BBE17850.1"/>
    <property type="molecule type" value="Genomic_DNA"/>
</dbReference>
<dbReference type="GO" id="GO:0004527">
    <property type="term" value="F:exonuclease activity"/>
    <property type="evidence" value="ECO:0007669"/>
    <property type="project" value="UniProtKB-ARBA"/>
</dbReference>
<dbReference type="Pfam" id="PF00929">
    <property type="entry name" value="RNase_T"/>
    <property type="match status" value="1"/>
</dbReference>
<dbReference type="CDD" id="cd06127">
    <property type="entry name" value="DEDDh"/>
    <property type="match status" value="1"/>
</dbReference>
<dbReference type="InterPro" id="IPR012337">
    <property type="entry name" value="RNaseH-like_sf"/>
</dbReference>
<proteinExistence type="predicted"/>
<dbReference type="Proteomes" id="UP001193389">
    <property type="component" value="Chromosome"/>
</dbReference>
<dbReference type="Gene3D" id="3.30.420.10">
    <property type="entry name" value="Ribonuclease H-like superfamily/Ribonuclease H"/>
    <property type="match status" value="1"/>
</dbReference>
<accession>A0A5K7S8I6</accession>
<evidence type="ECO:0000313" key="2">
    <source>
        <dbReference type="EMBL" id="BBE17850.1"/>
    </source>
</evidence>
<organism evidence="2 3">
    <name type="scientific">Aquipluma nitroreducens</name>
    <dbReference type="NCBI Taxonomy" id="2010828"/>
    <lineage>
        <taxon>Bacteria</taxon>
        <taxon>Pseudomonadati</taxon>
        <taxon>Bacteroidota</taxon>
        <taxon>Bacteroidia</taxon>
        <taxon>Marinilabiliales</taxon>
        <taxon>Prolixibacteraceae</taxon>
        <taxon>Aquipluma</taxon>
    </lineage>
</organism>